<keyword evidence="2" id="KW-1185">Reference proteome</keyword>
<evidence type="ECO:0000313" key="1">
    <source>
        <dbReference type="EMBL" id="GAW82646.1"/>
    </source>
</evidence>
<accession>A0A1Y1JJG5</accession>
<dbReference type="OMA" id="ITNDYYK"/>
<sequence length="228" mass="27736">MQKFIDKVKQQNVQGNNSTTNELLPAKRIQFNNILGKKKIEEEKAEYAKQLKVVKEYYRTKLKKRAFYAILNEYYKLQSLLCVFKFSDIRRKRKLVFISFLKNKCSSKLTKCVTKSITHFLDAKQRKMLKSRFFKILKNKFLITKGVYLKIKKKRIHKVIRSSFYKWLHLTVNIIENKFENARGYYMLRKKKRSFYLWQRKIKDDKFFKSIDMIFFKLETIASSWTKK</sequence>
<proteinExistence type="predicted"/>
<dbReference type="EMBL" id="BDQF01000013">
    <property type="protein sequence ID" value="GAW82646.1"/>
    <property type="molecule type" value="Genomic_DNA"/>
</dbReference>
<dbReference type="GeneID" id="39749383"/>
<reference evidence="2" key="1">
    <citation type="submission" date="2017-04" db="EMBL/GenBank/DDBJ databases">
        <title>Plasmodium gonderi genome.</title>
        <authorList>
            <person name="Arisue N."/>
            <person name="Honma H."/>
            <person name="Kawai S."/>
            <person name="Tougan T."/>
            <person name="Tanabe K."/>
            <person name="Horii T."/>
        </authorList>
    </citation>
    <scope>NUCLEOTIDE SEQUENCE [LARGE SCALE GENOMIC DNA]</scope>
    <source>
        <strain evidence="2">ATCC 30045</strain>
    </source>
</reference>
<evidence type="ECO:0000313" key="2">
    <source>
        <dbReference type="Proteomes" id="UP000195521"/>
    </source>
</evidence>
<gene>
    <name evidence="1" type="ORF">PGO_126440</name>
</gene>
<dbReference type="OrthoDB" id="371962at2759"/>
<protein>
    <submittedName>
        <fullName evidence="1">Uncharacterized protein</fullName>
    </submittedName>
</protein>
<name>A0A1Y1JJG5_PLAGO</name>
<comment type="caution">
    <text evidence="1">The sequence shown here is derived from an EMBL/GenBank/DDBJ whole genome shotgun (WGS) entry which is preliminary data.</text>
</comment>
<dbReference type="Proteomes" id="UP000195521">
    <property type="component" value="Unassembled WGS sequence"/>
</dbReference>
<dbReference type="AlphaFoldDB" id="A0A1Y1JJG5"/>
<organism evidence="1 2">
    <name type="scientific">Plasmodium gonderi</name>
    <dbReference type="NCBI Taxonomy" id="77519"/>
    <lineage>
        <taxon>Eukaryota</taxon>
        <taxon>Sar</taxon>
        <taxon>Alveolata</taxon>
        <taxon>Apicomplexa</taxon>
        <taxon>Aconoidasida</taxon>
        <taxon>Haemosporida</taxon>
        <taxon>Plasmodiidae</taxon>
        <taxon>Plasmodium</taxon>
        <taxon>Plasmodium (Plasmodium)</taxon>
    </lineage>
</organism>
<dbReference type="RefSeq" id="XP_028545235.1">
    <property type="nucleotide sequence ID" value="XM_028689434.1"/>
</dbReference>